<dbReference type="EMBL" id="FCOL02000016">
    <property type="protein sequence ID" value="SAL62278.1"/>
    <property type="molecule type" value="Genomic_DNA"/>
</dbReference>
<dbReference type="Pfam" id="PF04355">
    <property type="entry name" value="BamE"/>
    <property type="match status" value="1"/>
</dbReference>
<feature type="chain" id="PRO_5011113673" evidence="3">
    <location>
        <begin position="23"/>
        <end position="200"/>
    </location>
</feature>
<dbReference type="AlphaFoldDB" id="A0A158J098"/>
<keyword evidence="6" id="KW-1185">Reference proteome</keyword>
<evidence type="ECO:0000256" key="2">
    <source>
        <dbReference type="ARBA" id="ARBA00023136"/>
    </source>
</evidence>
<comment type="caution">
    <text evidence="5">The sequence shown here is derived from an EMBL/GenBank/DDBJ whole genome shotgun (WGS) entry which is preliminary data.</text>
</comment>
<dbReference type="Gene3D" id="3.30.1450.10">
    <property type="match status" value="1"/>
</dbReference>
<evidence type="ECO:0000256" key="3">
    <source>
        <dbReference type="SAM" id="SignalP"/>
    </source>
</evidence>
<dbReference type="GO" id="GO:0019867">
    <property type="term" value="C:outer membrane"/>
    <property type="evidence" value="ECO:0007669"/>
    <property type="project" value="InterPro"/>
</dbReference>
<dbReference type="PROSITE" id="PS51257">
    <property type="entry name" value="PROKAR_LIPOPROTEIN"/>
    <property type="match status" value="1"/>
</dbReference>
<dbReference type="Proteomes" id="UP000054925">
    <property type="component" value="Unassembled WGS sequence"/>
</dbReference>
<proteinExistence type="predicted"/>
<name>A0A158J098_9BURK</name>
<keyword evidence="1 3" id="KW-0732">Signal</keyword>
<feature type="signal peptide" evidence="3">
    <location>
        <begin position="1"/>
        <end position="22"/>
    </location>
</feature>
<sequence>MSTMKHTLRTHFRRAPAWAAFAATLGAALLLQGCGTRSTLSKDGMHDQLVFPGPDTPTWFRNGTYPLVESLRKLKPGMTKEQVAGLIGRPQYDEGFFGVREWDYRVNVTNEAGAPQFICQLKVLFNSHNEARSFYRQCGDKVETLLDGKWRKYEPPVEVTASAATAAPEDAAASSAMTMSAVEASTTEVTNDVIRVDKLK</sequence>
<dbReference type="OrthoDB" id="9782229at2"/>
<keyword evidence="2" id="KW-0472">Membrane</keyword>
<feature type="domain" description="Outer membrane protein assembly factor BamE" evidence="4">
    <location>
        <begin position="63"/>
        <end position="130"/>
    </location>
</feature>
<evidence type="ECO:0000256" key="1">
    <source>
        <dbReference type="ARBA" id="ARBA00022729"/>
    </source>
</evidence>
<accession>A0A158J098</accession>
<evidence type="ECO:0000313" key="5">
    <source>
        <dbReference type="EMBL" id="SAL62278.1"/>
    </source>
</evidence>
<organism evidence="5 6">
    <name type="scientific">Caballeronia terrestris</name>
    <dbReference type="NCBI Taxonomy" id="1226301"/>
    <lineage>
        <taxon>Bacteria</taxon>
        <taxon>Pseudomonadati</taxon>
        <taxon>Pseudomonadota</taxon>
        <taxon>Betaproteobacteria</taxon>
        <taxon>Burkholderiales</taxon>
        <taxon>Burkholderiaceae</taxon>
        <taxon>Caballeronia</taxon>
    </lineage>
</organism>
<evidence type="ECO:0000313" key="6">
    <source>
        <dbReference type="Proteomes" id="UP000054925"/>
    </source>
</evidence>
<dbReference type="InterPro" id="IPR037873">
    <property type="entry name" value="BamE-like"/>
</dbReference>
<evidence type="ECO:0000259" key="4">
    <source>
        <dbReference type="Pfam" id="PF04355"/>
    </source>
</evidence>
<dbReference type="InterPro" id="IPR007450">
    <property type="entry name" value="BamE_dom"/>
</dbReference>
<protein>
    <submittedName>
        <fullName evidence="5">Membrane protein SmpA</fullName>
    </submittedName>
</protein>
<gene>
    <name evidence="5" type="ORF">AWB67_03148</name>
</gene>
<reference evidence="5" key="1">
    <citation type="submission" date="2016-01" db="EMBL/GenBank/DDBJ databases">
        <authorList>
            <person name="Peeters C."/>
        </authorList>
    </citation>
    <scope>NUCLEOTIDE SEQUENCE [LARGE SCALE GENOMIC DNA]</scope>
    <source>
        <strain evidence="5">LMG 22937</strain>
    </source>
</reference>